<sequence>MEIQVYRVHSRRCICGDSVVNSSSMNFQDIQSAMNQMIAEIKKPDPAIPMYLGDHNLGTPQYPYGVYKILELNQDLTKNASKRIEAIHAEGFKEIIRKNQRASVRISFLHGTSIETCWDLSEKAMDWFDSLNGLIECEEFGITPSLVSGTAQDETVLLDANQYEYKTSFDVLFQSRKYNEKQGQSTASAPTVEYQEET</sequence>
<protein>
    <recommendedName>
        <fullName evidence="1">Phage neck terminator protein gp12-like domain-containing protein</fullName>
    </recommendedName>
</protein>
<accession>N1WP79</accession>
<gene>
    <name evidence="2" type="ORF">LEP1GSC060_0774</name>
</gene>
<evidence type="ECO:0000313" key="3">
    <source>
        <dbReference type="Proteomes" id="UP000012313"/>
    </source>
</evidence>
<feature type="domain" description="Phage neck terminator protein gp12-like" evidence="1">
    <location>
        <begin position="54"/>
        <end position="175"/>
    </location>
</feature>
<dbReference type="Proteomes" id="UP000012313">
    <property type="component" value="Unassembled WGS sequence"/>
</dbReference>
<dbReference type="STRING" id="1218598.LEP1GSC060_0774"/>
<dbReference type="EMBL" id="AOHC02000015">
    <property type="protein sequence ID" value="EMY78929.1"/>
    <property type="molecule type" value="Genomic_DNA"/>
</dbReference>
<name>N1WP79_9LEPT</name>
<evidence type="ECO:0000313" key="2">
    <source>
        <dbReference type="EMBL" id="EMY78929.1"/>
    </source>
</evidence>
<keyword evidence="3" id="KW-1185">Reference proteome</keyword>
<organism evidence="2 3">
    <name type="scientific">Leptospira weilii serovar Ranarum str. ICFT</name>
    <dbReference type="NCBI Taxonomy" id="1218598"/>
    <lineage>
        <taxon>Bacteria</taxon>
        <taxon>Pseudomonadati</taxon>
        <taxon>Spirochaetota</taxon>
        <taxon>Spirochaetia</taxon>
        <taxon>Leptospirales</taxon>
        <taxon>Leptospiraceae</taxon>
        <taxon>Leptospira</taxon>
    </lineage>
</organism>
<proteinExistence type="predicted"/>
<dbReference type="Pfam" id="PF23961">
    <property type="entry name" value="Phage_tail_terminator_9"/>
    <property type="match status" value="1"/>
</dbReference>
<dbReference type="InterPro" id="IPR057087">
    <property type="entry name" value="Gp12-like"/>
</dbReference>
<comment type="caution">
    <text evidence="2">The sequence shown here is derived from an EMBL/GenBank/DDBJ whole genome shotgun (WGS) entry which is preliminary data.</text>
</comment>
<reference evidence="2" key="1">
    <citation type="submission" date="2013-03" db="EMBL/GenBank/DDBJ databases">
        <authorList>
            <person name="Harkins D.M."/>
            <person name="Durkin A.S."/>
            <person name="Brinkac L.M."/>
            <person name="Haft D.H."/>
            <person name="Selengut J.D."/>
            <person name="Sanka R."/>
            <person name="DePew J."/>
            <person name="Purushe J."/>
            <person name="Hartskeerl R.A."/>
            <person name="Ahmed A."/>
            <person name="van der Linden H."/>
            <person name="Goris M.G.A."/>
            <person name="Vinetz J.M."/>
            <person name="Sutton G.G."/>
            <person name="Nierman W.C."/>
            <person name="Fouts D.E."/>
        </authorList>
    </citation>
    <scope>NUCLEOTIDE SEQUENCE [LARGE SCALE GENOMIC DNA]</scope>
    <source>
        <strain evidence="2">ICFT</strain>
    </source>
</reference>
<dbReference type="AlphaFoldDB" id="N1WP79"/>
<dbReference type="NCBIfam" id="NF047498">
    <property type="entry name" value="LIC_12616_fam"/>
    <property type="match status" value="1"/>
</dbReference>
<evidence type="ECO:0000259" key="1">
    <source>
        <dbReference type="Pfam" id="PF23961"/>
    </source>
</evidence>